<proteinExistence type="predicted"/>
<dbReference type="SMART" id="SM00342">
    <property type="entry name" value="HTH_ARAC"/>
    <property type="match status" value="1"/>
</dbReference>
<keyword evidence="3" id="KW-0804">Transcription</keyword>
<dbReference type="EMBL" id="JASDCQ010000001">
    <property type="protein sequence ID" value="MDN3426624.1"/>
    <property type="molecule type" value="Genomic_DNA"/>
</dbReference>
<dbReference type="Pfam" id="PF12833">
    <property type="entry name" value="HTH_18"/>
    <property type="match status" value="1"/>
</dbReference>
<dbReference type="PROSITE" id="PS00041">
    <property type="entry name" value="HTH_ARAC_FAMILY_1"/>
    <property type="match status" value="1"/>
</dbReference>
<dbReference type="InterPro" id="IPR013096">
    <property type="entry name" value="Cupin_2"/>
</dbReference>
<gene>
    <name evidence="5" type="ORF">QMA01_04900</name>
</gene>
<dbReference type="Proteomes" id="UP001225873">
    <property type="component" value="Unassembled WGS sequence"/>
</dbReference>
<reference evidence="5 6" key="1">
    <citation type="submission" date="2023-03" db="EMBL/GenBank/DDBJ databases">
        <authorList>
            <person name="Uniacke-Lowe S."/>
            <person name="Ross P."/>
            <person name="Hill C."/>
        </authorList>
    </citation>
    <scope>NUCLEOTIDE SEQUENCE [LARGE SCALE GENOMIC DNA]</scope>
    <source>
        <strain evidence="5 6">APC 4016</strain>
    </source>
</reference>
<sequence>MSKATEINTDPLFFYTVEPFESTHGQSLNQPLHRHSETVELLLVLEGTVHCRLEGKSCKAPAGSVLVIPPGTWHELRYPASKQQSGYRLAFSGYTLLAPSFSDWPPVIPISDLHTLKALFVRLQKEKTQPHAEQAVRHLIGLILALISRSMENRKATALHNREHTIQEIKLYMEENHSRSLTLKDIAGRFNLNKYQLARTFQQVTGISPLQYLISCRMDAARQLLVATDMPVAEVAQATGYKSATQFQAAFKKAVGKTPRQYRIACKTADRIEEIK</sequence>
<evidence type="ECO:0000313" key="5">
    <source>
        <dbReference type="EMBL" id="MDN3426624.1"/>
    </source>
</evidence>
<dbReference type="RefSeq" id="WP_225218528.1">
    <property type="nucleotide sequence ID" value="NZ_JASDCQ010000001.1"/>
</dbReference>
<keyword evidence="2" id="KW-0238">DNA-binding</keyword>
<protein>
    <submittedName>
        <fullName evidence="5">AraC family transcriptional regulator</fullName>
    </submittedName>
</protein>
<dbReference type="PRINTS" id="PR00032">
    <property type="entry name" value="HTHARAC"/>
</dbReference>
<name>A0ABT7ZHM4_9BACL</name>
<evidence type="ECO:0000256" key="2">
    <source>
        <dbReference type="ARBA" id="ARBA00023125"/>
    </source>
</evidence>
<keyword evidence="1" id="KW-0805">Transcription regulation</keyword>
<dbReference type="InterPro" id="IPR014710">
    <property type="entry name" value="RmlC-like_jellyroll"/>
</dbReference>
<organism evidence="5 6">
    <name type="scientific">Planococcus notacanthi</name>
    <dbReference type="NCBI Taxonomy" id="3035188"/>
    <lineage>
        <taxon>Bacteria</taxon>
        <taxon>Bacillati</taxon>
        <taxon>Bacillota</taxon>
        <taxon>Bacilli</taxon>
        <taxon>Bacillales</taxon>
        <taxon>Caryophanaceae</taxon>
        <taxon>Planococcus</taxon>
    </lineage>
</organism>
<dbReference type="SUPFAM" id="SSF46689">
    <property type="entry name" value="Homeodomain-like"/>
    <property type="match status" value="2"/>
</dbReference>
<dbReference type="PANTHER" id="PTHR43280">
    <property type="entry name" value="ARAC-FAMILY TRANSCRIPTIONAL REGULATOR"/>
    <property type="match status" value="1"/>
</dbReference>
<dbReference type="InterPro" id="IPR037923">
    <property type="entry name" value="HTH-like"/>
</dbReference>
<dbReference type="InterPro" id="IPR009057">
    <property type="entry name" value="Homeodomain-like_sf"/>
</dbReference>
<accession>A0ABT7ZHM4</accession>
<dbReference type="InterPro" id="IPR020449">
    <property type="entry name" value="Tscrpt_reg_AraC-type_HTH"/>
</dbReference>
<evidence type="ECO:0000313" key="6">
    <source>
        <dbReference type="Proteomes" id="UP001225873"/>
    </source>
</evidence>
<comment type="caution">
    <text evidence="5">The sequence shown here is derived from an EMBL/GenBank/DDBJ whole genome shotgun (WGS) entry which is preliminary data.</text>
</comment>
<evidence type="ECO:0000256" key="1">
    <source>
        <dbReference type="ARBA" id="ARBA00023015"/>
    </source>
</evidence>
<evidence type="ECO:0000259" key="4">
    <source>
        <dbReference type="PROSITE" id="PS01124"/>
    </source>
</evidence>
<dbReference type="PROSITE" id="PS01124">
    <property type="entry name" value="HTH_ARAC_FAMILY_2"/>
    <property type="match status" value="1"/>
</dbReference>
<dbReference type="SUPFAM" id="SSF51215">
    <property type="entry name" value="Regulatory protein AraC"/>
    <property type="match status" value="1"/>
</dbReference>
<dbReference type="Pfam" id="PF07883">
    <property type="entry name" value="Cupin_2"/>
    <property type="match status" value="1"/>
</dbReference>
<feature type="domain" description="HTH araC/xylS-type" evidence="4">
    <location>
        <begin position="167"/>
        <end position="265"/>
    </location>
</feature>
<dbReference type="InterPro" id="IPR018060">
    <property type="entry name" value="HTH_AraC"/>
</dbReference>
<dbReference type="InterPro" id="IPR018062">
    <property type="entry name" value="HTH_AraC-typ_CS"/>
</dbReference>
<evidence type="ECO:0000256" key="3">
    <source>
        <dbReference type="ARBA" id="ARBA00023163"/>
    </source>
</evidence>
<dbReference type="Gene3D" id="2.60.120.10">
    <property type="entry name" value="Jelly Rolls"/>
    <property type="match status" value="1"/>
</dbReference>
<dbReference type="Gene3D" id="1.10.10.60">
    <property type="entry name" value="Homeodomain-like"/>
    <property type="match status" value="2"/>
</dbReference>
<dbReference type="PANTHER" id="PTHR43280:SF2">
    <property type="entry name" value="HTH-TYPE TRANSCRIPTIONAL REGULATOR EXSA"/>
    <property type="match status" value="1"/>
</dbReference>
<keyword evidence="6" id="KW-1185">Reference proteome</keyword>